<organism evidence="1">
    <name type="scientific">viral metagenome</name>
    <dbReference type="NCBI Taxonomy" id="1070528"/>
    <lineage>
        <taxon>unclassified sequences</taxon>
        <taxon>metagenomes</taxon>
        <taxon>organismal metagenomes</taxon>
    </lineage>
</organism>
<protein>
    <submittedName>
        <fullName evidence="1">Uncharacterized protein</fullName>
    </submittedName>
</protein>
<dbReference type="AlphaFoldDB" id="A0A6M3JDI3"/>
<accession>A0A6M3JDI3</accession>
<proteinExistence type="predicted"/>
<evidence type="ECO:0000313" key="2">
    <source>
        <dbReference type="EMBL" id="QJA79401.1"/>
    </source>
</evidence>
<evidence type="ECO:0000313" key="1">
    <source>
        <dbReference type="EMBL" id="QJA67205.1"/>
    </source>
</evidence>
<gene>
    <name evidence="2" type="ORF">MM415A00901_0024</name>
    <name evidence="1" type="ORF">MM415B00267_0031</name>
</gene>
<reference evidence="1" key="1">
    <citation type="submission" date="2020-03" db="EMBL/GenBank/DDBJ databases">
        <title>The deep terrestrial virosphere.</title>
        <authorList>
            <person name="Holmfeldt K."/>
            <person name="Nilsson E."/>
            <person name="Simone D."/>
            <person name="Lopez-Fernandez M."/>
            <person name="Wu X."/>
            <person name="de Brujin I."/>
            <person name="Lundin D."/>
            <person name="Andersson A."/>
            <person name="Bertilsson S."/>
            <person name="Dopson M."/>
        </authorList>
    </citation>
    <scope>NUCLEOTIDE SEQUENCE</scope>
    <source>
        <strain evidence="2">MM415A00901</strain>
        <strain evidence="1">MM415B00267</strain>
    </source>
</reference>
<dbReference type="EMBL" id="MT141567">
    <property type="protein sequence ID" value="QJA67205.1"/>
    <property type="molecule type" value="Genomic_DNA"/>
</dbReference>
<name>A0A6M3JDI3_9ZZZZ</name>
<dbReference type="EMBL" id="MT142379">
    <property type="protein sequence ID" value="QJA79401.1"/>
    <property type="molecule type" value="Genomic_DNA"/>
</dbReference>
<sequence length="84" mass="9396">MQEIIIKVPDEFTETQVEFIKKSAMNQVEAFLKATLSVPQEQIDAVNVKIDEVKTAMGIAEVVEKIEEEPIEEPAEEPAKEPAI</sequence>